<keyword evidence="1" id="KW-0812">Transmembrane</keyword>
<accession>A0A2A4FRJ4</accession>
<dbReference type="InterPro" id="IPR012373">
    <property type="entry name" value="Ferrdict_sens_TM"/>
</dbReference>
<evidence type="ECO:0000259" key="3">
    <source>
        <dbReference type="Pfam" id="PF16220"/>
    </source>
</evidence>
<dbReference type="GO" id="GO:0016989">
    <property type="term" value="F:sigma factor antagonist activity"/>
    <property type="evidence" value="ECO:0007669"/>
    <property type="project" value="TreeGrafter"/>
</dbReference>
<dbReference type="RefSeq" id="WP_083216014.1">
    <property type="nucleotide sequence ID" value="NZ_CP023449.1"/>
</dbReference>
<organism evidence="4 5">
    <name type="scientific">Rhizorhabdus dicambivorans</name>
    <dbReference type="NCBI Taxonomy" id="1850238"/>
    <lineage>
        <taxon>Bacteria</taxon>
        <taxon>Pseudomonadati</taxon>
        <taxon>Pseudomonadota</taxon>
        <taxon>Alphaproteobacteria</taxon>
        <taxon>Sphingomonadales</taxon>
        <taxon>Sphingomonadaceae</taxon>
        <taxon>Rhizorhabdus</taxon>
    </lineage>
</organism>
<dbReference type="InterPro" id="IPR032623">
    <property type="entry name" value="FecR_N"/>
</dbReference>
<feature type="transmembrane region" description="Helical" evidence="1">
    <location>
        <begin position="84"/>
        <end position="102"/>
    </location>
</feature>
<reference evidence="4 5" key="1">
    <citation type="submission" date="2017-09" db="EMBL/GenBank/DDBJ databases">
        <title>The Catabolism of 3,6-Dichlorosalicylic acid is Initiated by the Cytochrome P450 Monooxygenase DsmABC in Rhizorhabdus dicambivorans Ndbn-20.</title>
        <authorList>
            <person name="Na L."/>
        </authorList>
    </citation>
    <scope>NUCLEOTIDE SEQUENCE [LARGE SCALE GENOMIC DNA]</scope>
    <source>
        <strain evidence="4 5">Ndbn-20m</strain>
    </source>
</reference>
<keyword evidence="5" id="KW-1185">Reference proteome</keyword>
<dbReference type="AlphaFoldDB" id="A0A2A4FRJ4"/>
<keyword evidence="1" id="KW-1133">Transmembrane helix</keyword>
<feature type="domain" description="FecR protein" evidence="2">
    <location>
        <begin position="111"/>
        <end position="200"/>
    </location>
</feature>
<dbReference type="PANTHER" id="PTHR30273">
    <property type="entry name" value="PERIPLASMIC SIGNAL SENSOR AND SIGMA FACTOR ACTIVATOR FECR-RELATED"/>
    <property type="match status" value="1"/>
</dbReference>
<name>A0A2A4FRJ4_9SPHN</name>
<keyword evidence="1" id="KW-0472">Membrane</keyword>
<proteinExistence type="predicted"/>
<dbReference type="InterPro" id="IPR006860">
    <property type="entry name" value="FecR"/>
</dbReference>
<dbReference type="Pfam" id="PF04773">
    <property type="entry name" value="FecR"/>
    <property type="match status" value="1"/>
</dbReference>
<dbReference type="Proteomes" id="UP000218934">
    <property type="component" value="Unassembled WGS sequence"/>
</dbReference>
<dbReference type="PANTHER" id="PTHR30273:SF2">
    <property type="entry name" value="PROTEIN FECR"/>
    <property type="match status" value="1"/>
</dbReference>
<comment type="caution">
    <text evidence="4">The sequence shown here is derived from an EMBL/GenBank/DDBJ whole genome shotgun (WGS) entry which is preliminary data.</text>
</comment>
<gene>
    <name evidence="4" type="ORF">COO09_16915</name>
</gene>
<sequence>MAEDWHDMDDAAIDWIVRLRDPGFDGWEAFGAWLAADPAHAEAYHRLALADQDMGDLVKAVPAPVVAPVVGLPPVRRTITRRTWLGGAIAASVAGLIGFGVIERQPAFYPVETAPGVRRTVTLEDGSRIALNGGTRVLLDRKDARFATLERGEALFDVVHDDDAPFKVAVGDATLVDVGTRFNVLREGKVTAVQVAEGAVIYNPDNEAVRLDAGQALRALDGDAHLQLAAVSPAAVAGWREGRLIYDGQPMTEIAADLARWSGQPVRADPRLAERRFRGVLSLGDGDDIVRLAPLLDVDVRRDGGTWILAPRTQ</sequence>
<evidence type="ECO:0000313" key="4">
    <source>
        <dbReference type="EMBL" id="PCE41033.1"/>
    </source>
</evidence>
<dbReference type="Gene3D" id="2.60.120.1440">
    <property type="match status" value="1"/>
</dbReference>
<dbReference type="OrthoDB" id="7346218at2"/>
<evidence type="ECO:0000313" key="5">
    <source>
        <dbReference type="Proteomes" id="UP000218934"/>
    </source>
</evidence>
<dbReference type="Pfam" id="PF16220">
    <property type="entry name" value="DUF4880"/>
    <property type="match status" value="1"/>
</dbReference>
<dbReference type="KEGG" id="rdi:CMV14_20405"/>
<evidence type="ECO:0000259" key="2">
    <source>
        <dbReference type="Pfam" id="PF04773"/>
    </source>
</evidence>
<dbReference type="EMBL" id="NWUF01000019">
    <property type="protein sequence ID" value="PCE41033.1"/>
    <property type="molecule type" value="Genomic_DNA"/>
</dbReference>
<dbReference type="PIRSF" id="PIRSF018266">
    <property type="entry name" value="FecR"/>
    <property type="match status" value="1"/>
</dbReference>
<evidence type="ECO:0000256" key="1">
    <source>
        <dbReference type="SAM" id="Phobius"/>
    </source>
</evidence>
<protein>
    <submittedName>
        <fullName evidence="4">Iron dicitrate transport regulator FecR</fullName>
    </submittedName>
</protein>
<feature type="domain" description="FecR N-terminal" evidence="3">
    <location>
        <begin position="10"/>
        <end position="47"/>
    </location>
</feature>